<keyword evidence="2 8" id="KW-0645">Protease</keyword>
<dbReference type="PANTHER" id="PTHR13683">
    <property type="entry name" value="ASPARTYL PROTEASES"/>
    <property type="match status" value="1"/>
</dbReference>
<dbReference type="InterPro" id="IPR033873">
    <property type="entry name" value="CND41-like"/>
</dbReference>
<dbReference type="InterPro" id="IPR032861">
    <property type="entry name" value="TAXi_N"/>
</dbReference>
<dbReference type="PANTHER" id="PTHR13683:SF750">
    <property type="entry name" value="ASPARTYL PROTEASE AED1"/>
    <property type="match status" value="1"/>
</dbReference>
<dbReference type="Pfam" id="PF14543">
    <property type="entry name" value="TAXi_N"/>
    <property type="match status" value="1"/>
</dbReference>
<dbReference type="Proteomes" id="UP001604277">
    <property type="component" value="Unassembled WGS sequence"/>
</dbReference>
<proteinExistence type="inferred from homology"/>
<protein>
    <submittedName>
        <fullName evidence="10">Eukaryotic aspartyl protease family protein</fullName>
    </submittedName>
</protein>
<dbReference type="EMBL" id="JBFOLJ010000004">
    <property type="protein sequence ID" value="KAL2544606.1"/>
    <property type="molecule type" value="Genomic_DNA"/>
</dbReference>
<evidence type="ECO:0000256" key="1">
    <source>
        <dbReference type="ARBA" id="ARBA00007447"/>
    </source>
</evidence>
<evidence type="ECO:0000256" key="6">
    <source>
        <dbReference type="ARBA" id="ARBA00023157"/>
    </source>
</evidence>
<evidence type="ECO:0000256" key="5">
    <source>
        <dbReference type="ARBA" id="ARBA00022801"/>
    </source>
</evidence>
<accession>A0ABD1W4L2</accession>
<dbReference type="FunFam" id="2.40.70.10:FF:000013">
    <property type="entry name" value="Aspartyl protease AED1"/>
    <property type="match status" value="1"/>
</dbReference>
<comment type="caution">
    <text evidence="10">The sequence shown here is derived from an EMBL/GenBank/DDBJ whole genome shotgun (WGS) entry which is preliminary data.</text>
</comment>
<evidence type="ECO:0000256" key="3">
    <source>
        <dbReference type="ARBA" id="ARBA00022729"/>
    </source>
</evidence>
<keyword evidence="5 8" id="KW-0378">Hydrolase</keyword>
<dbReference type="InterPro" id="IPR021109">
    <property type="entry name" value="Peptidase_aspartic_dom_sf"/>
</dbReference>
<dbReference type="Gene3D" id="2.40.70.10">
    <property type="entry name" value="Acid Proteases"/>
    <property type="match status" value="2"/>
</dbReference>
<sequence length="479" mass="50832">MASLISSPFFHFLLFSFTFLSFFLIKSYALEGRKAISSPFFHSFTVEISSLLPSSVCSSSTKGPSKRPSTLKVLHRHGPCSKHSQDKVTPSFNEILSHDQSRVDSIRSKINRNADTNKVKDKKATLPAQSGQALGSGNYIVSLGLGTPKKSLSLIFDTGSDLTWTQCQPCARVCYKQQDPIFNPSASTSYSNVSCSSTQCSQLSSATGNSPGCSTKTCVYGIQYGDQSFSVGFFSQETLTITPSDVVPNFYFGCGQNNQGLFGNTAGLLGLGRDALSIVSQTAQKYGKYFSYCLPSSSSSTGHLTFGNSGVSSNVKYTPFASSQGSSFYNIDILGISVGTTQLSISPSVFKTAGTIIDSGTVITRLPPAAYSALSTEFKKQMTKYPSAPAYSILDTCYDLSKFTTISIPKIGFTFGGNVKVDIAASGILIAINSARVCLAFAGNSDASDVGIFGNVQQKTLEVVYDVAGGKLGFAPGGC</sequence>
<evidence type="ECO:0000256" key="2">
    <source>
        <dbReference type="ARBA" id="ARBA00022670"/>
    </source>
</evidence>
<keyword evidence="11" id="KW-1185">Reference proteome</keyword>
<evidence type="ECO:0000256" key="4">
    <source>
        <dbReference type="ARBA" id="ARBA00022750"/>
    </source>
</evidence>
<gene>
    <name evidence="10" type="ORF">Fot_13839</name>
</gene>
<keyword evidence="6" id="KW-1015">Disulfide bond</keyword>
<name>A0ABD1W4L2_9LAMI</name>
<evidence type="ECO:0000256" key="8">
    <source>
        <dbReference type="RuleBase" id="RU000454"/>
    </source>
</evidence>
<dbReference type="InterPro" id="IPR001969">
    <property type="entry name" value="Aspartic_peptidase_AS"/>
</dbReference>
<dbReference type="SUPFAM" id="SSF50630">
    <property type="entry name" value="Acid proteases"/>
    <property type="match status" value="1"/>
</dbReference>
<feature type="domain" description="Peptidase A1" evidence="9">
    <location>
        <begin position="139"/>
        <end position="475"/>
    </location>
</feature>
<reference evidence="11" key="1">
    <citation type="submission" date="2024-07" db="EMBL/GenBank/DDBJ databases">
        <title>Two chromosome-level genome assemblies of Korean endemic species Abeliophyllum distichum and Forsythia ovata (Oleaceae).</title>
        <authorList>
            <person name="Jang H."/>
        </authorList>
    </citation>
    <scope>NUCLEOTIDE SEQUENCE [LARGE SCALE GENOMIC DNA]</scope>
</reference>
<dbReference type="AlphaFoldDB" id="A0ABD1W4L2"/>
<dbReference type="PROSITE" id="PS00141">
    <property type="entry name" value="ASP_PROTEASE"/>
    <property type="match status" value="1"/>
</dbReference>
<evidence type="ECO:0000256" key="7">
    <source>
        <dbReference type="PIRSR" id="PIRSR601461-1"/>
    </source>
</evidence>
<dbReference type="InterPro" id="IPR032799">
    <property type="entry name" value="TAXi_C"/>
</dbReference>
<dbReference type="PROSITE" id="PS51767">
    <property type="entry name" value="PEPTIDASE_A1"/>
    <property type="match status" value="1"/>
</dbReference>
<feature type="active site" evidence="7">
    <location>
        <position position="358"/>
    </location>
</feature>
<dbReference type="CDD" id="cd05472">
    <property type="entry name" value="cnd41_like"/>
    <property type="match status" value="1"/>
</dbReference>
<keyword evidence="3" id="KW-0732">Signal</keyword>
<dbReference type="InterPro" id="IPR001461">
    <property type="entry name" value="Aspartic_peptidase_A1"/>
</dbReference>
<dbReference type="Pfam" id="PF14541">
    <property type="entry name" value="TAXi_C"/>
    <property type="match status" value="1"/>
</dbReference>
<keyword evidence="4 8" id="KW-0064">Aspartyl protease</keyword>
<evidence type="ECO:0000313" key="10">
    <source>
        <dbReference type="EMBL" id="KAL2544606.1"/>
    </source>
</evidence>
<dbReference type="FunFam" id="2.40.70.10:FF:000021">
    <property type="entry name" value="Aspartyl protease AED1"/>
    <property type="match status" value="1"/>
</dbReference>
<evidence type="ECO:0000259" key="9">
    <source>
        <dbReference type="PROSITE" id="PS51767"/>
    </source>
</evidence>
<dbReference type="PRINTS" id="PR00792">
    <property type="entry name" value="PEPSIN"/>
</dbReference>
<dbReference type="InterPro" id="IPR033121">
    <property type="entry name" value="PEPTIDASE_A1"/>
</dbReference>
<organism evidence="10 11">
    <name type="scientific">Forsythia ovata</name>
    <dbReference type="NCBI Taxonomy" id="205694"/>
    <lineage>
        <taxon>Eukaryota</taxon>
        <taxon>Viridiplantae</taxon>
        <taxon>Streptophyta</taxon>
        <taxon>Embryophyta</taxon>
        <taxon>Tracheophyta</taxon>
        <taxon>Spermatophyta</taxon>
        <taxon>Magnoliopsida</taxon>
        <taxon>eudicotyledons</taxon>
        <taxon>Gunneridae</taxon>
        <taxon>Pentapetalae</taxon>
        <taxon>asterids</taxon>
        <taxon>lamiids</taxon>
        <taxon>Lamiales</taxon>
        <taxon>Oleaceae</taxon>
        <taxon>Forsythieae</taxon>
        <taxon>Forsythia</taxon>
    </lineage>
</organism>
<dbReference type="GO" id="GO:0004190">
    <property type="term" value="F:aspartic-type endopeptidase activity"/>
    <property type="evidence" value="ECO:0007669"/>
    <property type="project" value="UniProtKB-KW"/>
</dbReference>
<dbReference type="GO" id="GO:0006508">
    <property type="term" value="P:proteolysis"/>
    <property type="evidence" value="ECO:0007669"/>
    <property type="project" value="UniProtKB-KW"/>
</dbReference>
<comment type="similarity">
    <text evidence="1 8">Belongs to the peptidase A1 family.</text>
</comment>
<feature type="active site" evidence="7">
    <location>
        <position position="157"/>
    </location>
</feature>
<evidence type="ECO:0000313" key="11">
    <source>
        <dbReference type="Proteomes" id="UP001604277"/>
    </source>
</evidence>